<proteinExistence type="inferred from homology"/>
<evidence type="ECO:0000313" key="7">
    <source>
        <dbReference type="EMBL" id="NGO37885.1"/>
    </source>
</evidence>
<dbReference type="PIRSF" id="PIRSF002889">
    <property type="entry name" value="Rod_FlgB"/>
    <property type="match status" value="1"/>
</dbReference>
<evidence type="ECO:0000256" key="4">
    <source>
        <dbReference type="ARBA" id="ARBA00023143"/>
    </source>
</evidence>
<organism evidence="7 8">
    <name type="scientific">Limisphaera ngatamarikiensis</name>
    <dbReference type="NCBI Taxonomy" id="1324935"/>
    <lineage>
        <taxon>Bacteria</taxon>
        <taxon>Pseudomonadati</taxon>
        <taxon>Verrucomicrobiota</taxon>
        <taxon>Verrucomicrobiia</taxon>
        <taxon>Limisphaerales</taxon>
        <taxon>Limisphaeraceae</taxon>
        <taxon>Limisphaera</taxon>
    </lineage>
</organism>
<dbReference type="EMBL" id="JAAKYA010000004">
    <property type="protein sequence ID" value="NGO37885.1"/>
    <property type="molecule type" value="Genomic_DNA"/>
</dbReference>
<sequence length="127" mass="14009">MIDALFNQTNYLAAKRMLDAVALRHEAIAANLANLETPGYQRVDLARSFEEELRRAIASGNTARLKQLQPALAPDPTALPNGRDGNTVNLEQELLELNQNALVHAFQTQLITGRLLRLKLAITGRPV</sequence>
<comment type="subcellular location">
    <subcellularLocation>
        <location evidence="1 6">Bacterial flagellum basal body</location>
    </subcellularLocation>
</comment>
<comment type="caution">
    <text evidence="7">The sequence shown here is derived from an EMBL/GenBank/DDBJ whole genome shotgun (WGS) entry which is preliminary data.</text>
</comment>
<keyword evidence="4 6" id="KW-0975">Bacterial flagellum</keyword>
<dbReference type="GO" id="GO:0071973">
    <property type="term" value="P:bacterial-type flagellum-dependent cell motility"/>
    <property type="evidence" value="ECO:0007669"/>
    <property type="project" value="InterPro"/>
</dbReference>
<evidence type="ECO:0000313" key="8">
    <source>
        <dbReference type="Proteomes" id="UP000477311"/>
    </source>
</evidence>
<comment type="subunit">
    <text evidence="6">The basal body constitutes a major portion of the flagellar organelle and consists of a number of rings mounted on a central rod.</text>
</comment>
<keyword evidence="7" id="KW-0969">Cilium</keyword>
<keyword evidence="7" id="KW-0282">Flagellum</keyword>
<evidence type="ECO:0000256" key="5">
    <source>
        <dbReference type="ARBA" id="ARBA00024934"/>
    </source>
</evidence>
<name>A0A6M1RMA4_9BACT</name>
<evidence type="ECO:0000256" key="1">
    <source>
        <dbReference type="ARBA" id="ARBA00004117"/>
    </source>
</evidence>
<evidence type="ECO:0000256" key="6">
    <source>
        <dbReference type="PIRNR" id="PIRNR002889"/>
    </source>
</evidence>
<dbReference type="InterPro" id="IPR006300">
    <property type="entry name" value="FlgB"/>
</dbReference>
<dbReference type="AlphaFoldDB" id="A0A6M1RMA4"/>
<keyword evidence="8" id="KW-1185">Reference proteome</keyword>
<protein>
    <recommendedName>
        <fullName evidence="3 6">Flagellar basal body rod protein FlgB</fullName>
    </recommendedName>
</protein>
<evidence type="ECO:0000256" key="3">
    <source>
        <dbReference type="ARBA" id="ARBA00014376"/>
    </source>
</evidence>
<dbReference type="RefSeq" id="WP_165105097.1">
    <property type="nucleotide sequence ID" value="NZ_JAAKYA010000004.1"/>
</dbReference>
<comment type="similarity">
    <text evidence="2 6">Belongs to the flagella basal body rod proteins family.</text>
</comment>
<evidence type="ECO:0000256" key="2">
    <source>
        <dbReference type="ARBA" id="ARBA00009677"/>
    </source>
</evidence>
<accession>A0A6M1RMA4</accession>
<comment type="function">
    <text evidence="5 6">Structural component of flagellum, the bacterial motility apparatus. Part of the rod structure of flagellar basal body.</text>
</comment>
<gene>
    <name evidence="7" type="ORF">G4L39_00500</name>
</gene>
<keyword evidence="7" id="KW-0966">Cell projection</keyword>
<dbReference type="GO" id="GO:0030694">
    <property type="term" value="C:bacterial-type flagellum basal body, rod"/>
    <property type="evidence" value="ECO:0007669"/>
    <property type="project" value="InterPro"/>
</dbReference>
<dbReference type="Proteomes" id="UP000477311">
    <property type="component" value="Unassembled WGS sequence"/>
</dbReference>
<reference evidence="7 8" key="1">
    <citation type="submission" date="2020-02" db="EMBL/GenBank/DDBJ databases">
        <title>Draft genome sequence of Limisphaera ngatamarikiensis NGM72.4T, a thermophilic Verrucomicrobia grouped in subdivision 3.</title>
        <authorList>
            <person name="Carere C.R."/>
            <person name="Steen J."/>
            <person name="Hugenholtz P."/>
            <person name="Stott M.B."/>
        </authorList>
    </citation>
    <scope>NUCLEOTIDE SEQUENCE [LARGE SCALE GENOMIC DNA]</scope>
    <source>
        <strain evidence="7 8">NGM72.4</strain>
    </source>
</reference>